<dbReference type="Gene3D" id="2.30.30.140">
    <property type="match status" value="1"/>
</dbReference>
<sequence>WDEWVDEARLVKMDENGLKQQAQLLLQHGKGKARLKNLRKNTPGL</sequence>
<comment type="caution">
    <text evidence="1">The sequence shown here is derived from an EMBL/GenBank/DDBJ whole genome shotgun (WGS) entry which is preliminary data.</text>
</comment>
<evidence type="ECO:0000313" key="2">
    <source>
        <dbReference type="Proteomes" id="UP000663836"/>
    </source>
</evidence>
<dbReference type="AlphaFoldDB" id="A0A819FRY1"/>
<name>A0A819FRY1_9BILA</name>
<accession>A0A819FRY1</accession>
<dbReference type="Proteomes" id="UP000663836">
    <property type="component" value="Unassembled WGS sequence"/>
</dbReference>
<protein>
    <submittedName>
        <fullName evidence="1">Uncharacterized protein</fullName>
    </submittedName>
</protein>
<gene>
    <name evidence="1" type="ORF">JBS370_LOCUS19460</name>
</gene>
<feature type="non-terminal residue" evidence="1">
    <location>
        <position position="1"/>
    </location>
</feature>
<evidence type="ECO:0000313" key="1">
    <source>
        <dbReference type="EMBL" id="CAF3873859.1"/>
    </source>
</evidence>
<reference evidence="1" key="1">
    <citation type="submission" date="2021-02" db="EMBL/GenBank/DDBJ databases">
        <authorList>
            <person name="Nowell W R."/>
        </authorList>
    </citation>
    <scope>NUCLEOTIDE SEQUENCE</scope>
</reference>
<organism evidence="1 2">
    <name type="scientific">Rotaria sordida</name>
    <dbReference type="NCBI Taxonomy" id="392033"/>
    <lineage>
        <taxon>Eukaryota</taxon>
        <taxon>Metazoa</taxon>
        <taxon>Spiralia</taxon>
        <taxon>Gnathifera</taxon>
        <taxon>Rotifera</taxon>
        <taxon>Eurotatoria</taxon>
        <taxon>Bdelloidea</taxon>
        <taxon>Philodinida</taxon>
        <taxon>Philodinidae</taxon>
        <taxon>Rotaria</taxon>
    </lineage>
</organism>
<dbReference type="EMBL" id="CAJOBD010002330">
    <property type="protein sequence ID" value="CAF3873859.1"/>
    <property type="molecule type" value="Genomic_DNA"/>
</dbReference>
<proteinExistence type="predicted"/>